<keyword evidence="1" id="KW-0812">Transmembrane</keyword>
<keyword evidence="1" id="KW-0472">Membrane</keyword>
<dbReference type="Pfam" id="PF12263">
    <property type="entry name" value="DUF3611"/>
    <property type="match status" value="1"/>
</dbReference>
<dbReference type="PANTHER" id="PTHR34548:SF2">
    <property type="entry name" value="PROTEIN TIC 21, CHLOROPLASTIC"/>
    <property type="match status" value="1"/>
</dbReference>
<evidence type="ECO:0000313" key="4">
    <source>
        <dbReference type="EMBL" id="CAD9581240.1"/>
    </source>
</evidence>
<dbReference type="AlphaFoldDB" id="H9BZ72"/>
<sequence>MVPTSLACLFLLVPDAAGSSITTRIRSSPSSPLGSREHLKSLKADLRRGGGVKRAASSFSNYNNDQTQWALPYSARRDLRSIISLADITDGRGGAPSNGEGEKSSVGRIGGKVTRTKLFDRGIQWERVPEQKRRVVKYLWRGGWFAWWSQLILTAISTVTLTFAATVGNGLQSPVSSGLISSLAALGAVAASWLWMYRFTRIAAKIASGGDSGSVEAASQTGIKLNLVGMGLAIVSAEQIVGSLVAAALMPGQSLTPGGYVDNRSTLTLKAFVLQSNTNVLMAAFIGLLTSWLINQVSAKLSENALSAAK</sequence>
<organism evidence="3">
    <name type="scientific">Bigelowiella natans</name>
    <name type="common">Pedinomonas minutissima</name>
    <name type="synonym">Chlorarachnion sp. (strain CCMP621)</name>
    <dbReference type="NCBI Taxonomy" id="227086"/>
    <lineage>
        <taxon>Eukaryota</taxon>
        <taxon>Sar</taxon>
        <taxon>Rhizaria</taxon>
        <taxon>Cercozoa</taxon>
        <taxon>Chlorarachniophyceae</taxon>
        <taxon>Bigelowiella</taxon>
    </lineage>
</organism>
<evidence type="ECO:0000256" key="2">
    <source>
        <dbReference type="SAM" id="SignalP"/>
    </source>
</evidence>
<gene>
    <name evidence="4" type="ORF">BIGN1055_LOCUS1246</name>
</gene>
<name>H9BZ72_BIGNA</name>
<accession>H9BZ72</accession>
<dbReference type="EMBL" id="JQ088189">
    <property type="protein sequence ID" value="AFE02915.1"/>
    <property type="molecule type" value="mRNA"/>
</dbReference>
<feature type="transmembrane region" description="Helical" evidence="1">
    <location>
        <begin position="227"/>
        <end position="252"/>
    </location>
</feature>
<feature type="transmembrane region" description="Helical" evidence="1">
    <location>
        <begin position="179"/>
        <end position="197"/>
    </location>
</feature>
<evidence type="ECO:0000256" key="1">
    <source>
        <dbReference type="SAM" id="Phobius"/>
    </source>
</evidence>
<feature type="chain" id="PRO_5035652791" evidence="2">
    <location>
        <begin position="19"/>
        <end position="310"/>
    </location>
</feature>
<protein>
    <submittedName>
        <fullName evidence="3">Tic21</fullName>
    </submittedName>
</protein>
<proteinExistence type="evidence at transcript level"/>
<dbReference type="PANTHER" id="PTHR34548">
    <property type="entry name" value="PROTEIN TIC 21, CHLOROPLASTIC"/>
    <property type="match status" value="1"/>
</dbReference>
<feature type="signal peptide" evidence="2">
    <location>
        <begin position="1"/>
        <end position="18"/>
    </location>
</feature>
<reference evidence="4" key="2">
    <citation type="submission" date="2021-01" db="EMBL/GenBank/DDBJ databases">
        <authorList>
            <person name="Corre E."/>
            <person name="Pelletier E."/>
            <person name="Niang G."/>
            <person name="Scheremetjew M."/>
            <person name="Finn R."/>
            <person name="Kale V."/>
            <person name="Holt S."/>
            <person name="Cochrane G."/>
            <person name="Meng A."/>
            <person name="Brown T."/>
            <person name="Cohen L."/>
        </authorList>
    </citation>
    <scope>NUCLEOTIDE SEQUENCE</scope>
    <source>
        <strain evidence="4">CCMP1258.1</strain>
    </source>
</reference>
<keyword evidence="1" id="KW-1133">Transmembrane helix</keyword>
<evidence type="ECO:0000313" key="3">
    <source>
        <dbReference type="EMBL" id="AFE02915.1"/>
    </source>
</evidence>
<dbReference type="EMBL" id="HBHA01001941">
    <property type="protein sequence ID" value="CAD9581240.1"/>
    <property type="molecule type" value="Transcribed_RNA"/>
</dbReference>
<reference evidence="3" key="1">
    <citation type="journal article" date="2012" name="Eukaryot. Cell">
        <title>Genome-based reconstruction of the protein import machinery in the secondary plastid of a chlorarachniophyte alga.</title>
        <authorList>
            <person name="Hirakawa Y."/>
            <person name="Burki F."/>
            <person name="Keeling P.J."/>
        </authorList>
    </citation>
    <scope>NUCLEOTIDE SEQUENCE</scope>
</reference>
<feature type="transmembrane region" description="Helical" evidence="1">
    <location>
        <begin position="272"/>
        <end position="294"/>
    </location>
</feature>
<dbReference type="InterPro" id="IPR022051">
    <property type="entry name" value="DUF3611"/>
</dbReference>
<keyword evidence="2" id="KW-0732">Signal</keyword>